<dbReference type="InterPro" id="IPR050768">
    <property type="entry name" value="UPF0353/GerABKA_families"/>
</dbReference>
<dbReference type="PANTHER" id="PTHR22550:SF5">
    <property type="entry name" value="LEUCINE ZIPPER PROTEIN 4"/>
    <property type="match status" value="1"/>
</dbReference>
<dbReference type="OrthoDB" id="1726708at2"/>
<dbReference type="GO" id="GO:0016020">
    <property type="term" value="C:membrane"/>
    <property type="evidence" value="ECO:0007669"/>
    <property type="project" value="InterPro"/>
</dbReference>
<dbReference type="PANTHER" id="PTHR22550">
    <property type="entry name" value="SPORE GERMINATION PROTEIN"/>
    <property type="match status" value="1"/>
</dbReference>
<keyword evidence="3" id="KW-1133">Transmembrane helix</keyword>
<evidence type="ECO:0000313" key="4">
    <source>
        <dbReference type="EMBL" id="TNJ60306.1"/>
    </source>
</evidence>
<dbReference type="Proteomes" id="UP000307943">
    <property type="component" value="Unassembled WGS sequence"/>
</dbReference>
<evidence type="ECO:0000313" key="5">
    <source>
        <dbReference type="Proteomes" id="UP000307943"/>
    </source>
</evidence>
<keyword evidence="5" id="KW-1185">Reference proteome</keyword>
<name>A0A5C4SY25_9BACL</name>
<feature type="transmembrane region" description="Helical" evidence="3">
    <location>
        <begin position="300"/>
        <end position="319"/>
    </location>
</feature>
<dbReference type="EMBL" id="VDCQ01000085">
    <property type="protein sequence ID" value="TNJ60306.1"/>
    <property type="molecule type" value="Genomic_DNA"/>
</dbReference>
<evidence type="ECO:0000256" key="3">
    <source>
        <dbReference type="SAM" id="Phobius"/>
    </source>
</evidence>
<dbReference type="InterPro" id="IPR004995">
    <property type="entry name" value="Spore_Ger"/>
</dbReference>
<dbReference type="PIRSF" id="PIRSF005690">
    <property type="entry name" value="GerBA"/>
    <property type="match status" value="1"/>
</dbReference>
<dbReference type="GO" id="GO:0009847">
    <property type="term" value="P:spore germination"/>
    <property type="evidence" value="ECO:0007669"/>
    <property type="project" value="InterPro"/>
</dbReference>
<evidence type="ECO:0000256" key="2">
    <source>
        <dbReference type="ARBA" id="ARBA00023136"/>
    </source>
</evidence>
<sequence>MPHEMNDFSQLALPEKVQLLRQQFGNSSDLVTRDLPLGKSGQIQTAVAYMDGLVDSPSVNGIVDSLQRMLRRETRLPEEMAVTGWTSLLSKFPVSAGSVRGLNEWQAIEHALLSGDTVLFLDSIGECIAVGTGGGEQRAVGEPSTETVVRGPREGFSESLRTNVALVRRRIKDADLWVETKQIGRVTNTDVALAYINGIAQDSVVAEARARLERIDIDAILESGYIEEMIQDEARSLFPTMTSSERPDVIAAGLLEGRIAIFVDGTPFVLMAPVLFIQFFQAAEDYYNRYNFSMIRLLRLLSFFIAMLAPAFYIALTTFHQEAIPTPLLISLAAQREGIPFPAFVEAMIMEITFEILREAGVRMPRAIGQAVSIVGALVLGDAAVQAGLVSPAMVIVVSLTAISSFVIPAYDLAISTRIMRFIFMILAASFGLFGISAGIVALVLHLCSLRSFGVPILSPFAPLSAAGLKDSLIRFPLWRLHVRPRFLSPRNKVRERGSGPKKPMARK</sequence>
<keyword evidence="3" id="KW-0812">Transmembrane</keyword>
<feature type="transmembrane region" description="Helical" evidence="3">
    <location>
        <begin position="422"/>
        <end position="447"/>
    </location>
</feature>
<comment type="caution">
    <text evidence="4">The sequence shown here is derived from an EMBL/GenBank/DDBJ whole genome shotgun (WGS) entry which is preliminary data.</text>
</comment>
<feature type="transmembrane region" description="Helical" evidence="3">
    <location>
        <begin position="393"/>
        <end position="415"/>
    </location>
</feature>
<dbReference type="Pfam" id="PF03323">
    <property type="entry name" value="GerA"/>
    <property type="match status" value="1"/>
</dbReference>
<reference evidence="4 5" key="1">
    <citation type="submission" date="2019-05" db="EMBL/GenBank/DDBJ databases">
        <title>We sequenced the genome of Paenibacillus hemerocallicola KCTC 33185 for further insight into its adaptation and study the phylogeny of Paenibacillus.</title>
        <authorList>
            <person name="Narsing Rao M.P."/>
        </authorList>
    </citation>
    <scope>NUCLEOTIDE SEQUENCE [LARGE SCALE GENOMIC DNA]</scope>
    <source>
        <strain evidence="4 5">KCTC 33185</strain>
    </source>
</reference>
<dbReference type="AlphaFoldDB" id="A0A5C4SY25"/>
<organism evidence="4 5">
    <name type="scientific">Paenibacillus hemerocallicola</name>
    <dbReference type="NCBI Taxonomy" id="1172614"/>
    <lineage>
        <taxon>Bacteria</taxon>
        <taxon>Bacillati</taxon>
        <taxon>Bacillota</taxon>
        <taxon>Bacilli</taxon>
        <taxon>Bacillales</taxon>
        <taxon>Paenibacillaceae</taxon>
        <taxon>Paenibacillus</taxon>
    </lineage>
</organism>
<keyword evidence="2 3" id="KW-0472">Membrane</keyword>
<protein>
    <submittedName>
        <fullName evidence="4">Spore germination protein</fullName>
    </submittedName>
</protein>
<gene>
    <name evidence="4" type="ORF">FE784_36180</name>
</gene>
<evidence type="ECO:0000256" key="1">
    <source>
        <dbReference type="ARBA" id="ARBA00005278"/>
    </source>
</evidence>
<dbReference type="RefSeq" id="WP_139607113.1">
    <property type="nucleotide sequence ID" value="NZ_VDCQ01000085.1"/>
</dbReference>
<accession>A0A5C4SY25</accession>
<comment type="similarity">
    <text evidence="1">Belongs to the GerABKA family.</text>
</comment>
<proteinExistence type="inferred from homology"/>
<feature type="transmembrane region" description="Helical" evidence="3">
    <location>
        <begin position="259"/>
        <end position="280"/>
    </location>
</feature>